<evidence type="ECO:0000313" key="5">
    <source>
        <dbReference type="EMBL" id="MBZ2165929.1"/>
    </source>
</evidence>
<reference evidence="6" key="1">
    <citation type="journal article" date="2022" name="Microbiol. Resour. Announc.">
        <title>Draft Genome Sequence of a Methanogenic Archaeon from West Spitsbergen Permafrost.</title>
        <authorList>
            <person name="Trubitsyn V."/>
            <person name="Rivkina E."/>
            <person name="Shcherbakova V."/>
        </authorList>
    </citation>
    <scope>NUCLEOTIDE SEQUENCE [LARGE SCALE GENOMIC DNA]</scope>
    <source>
        <strain evidence="6">VT</strain>
    </source>
</reference>
<accession>A0A8T5UYX2</accession>
<dbReference type="InterPro" id="IPR015854">
    <property type="entry name" value="ABC_transpr_LolD-like"/>
</dbReference>
<dbReference type="PROSITE" id="PS50893">
    <property type="entry name" value="ABC_TRANSPORTER_2"/>
    <property type="match status" value="1"/>
</dbReference>
<dbReference type="FunFam" id="3.40.50.300:FF:000032">
    <property type="entry name" value="Export ABC transporter ATP-binding protein"/>
    <property type="match status" value="1"/>
</dbReference>
<dbReference type="GO" id="GO:0005886">
    <property type="term" value="C:plasma membrane"/>
    <property type="evidence" value="ECO:0007669"/>
    <property type="project" value="TreeGrafter"/>
</dbReference>
<keyword evidence="3 5" id="KW-0067">ATP-binding</keyword>
<dbReference type="AlphaFoldDB" id="A0A8T5UYX2"/>
<evidence type="ECO:0000256" key="3">
    <source>
        <dbReference type="ARBA" id="ARBA00022840"/>
    </source>
</evidence>
<organism evidence="5 6">
    <name type="scientific">Methanobacterium spitsbergense</name>
    <dbReference type="NCBI Taxonomy" id="2874285"/>
    <lineage>
        <taxon>Archaea</taxon>
        <taxon>Methanobacteriati</taxon>
        <taxon>Methanobacteriota</taxon>
        <taxon>Methanomada group</taxon>
        <taxon>Methanobacteria</taxon>
        <taxon>Methanobacteriales</taxon>
        <taxon>Methanobacteriaceae</taxon>
        <taxon>Methanobacterium</taxon>
    </lineage>
</organism>
<dbReference type="PROSITE" id="PS00211">
    <property type="entry name" value="ABC_TRANSPORTER_1"/>
    <property type="match status" value="1"/>
</dbReference>
<keyword evidence="6" id="KW-1185">Reference proteome</keyword>
<dbReference type="InterPro" id="IPR017871">
    <property type="entry name" value="ABC_transporter-like_CS"/>
</dbReference>
<proteinExistence type="predicted"/>
<dbReference type="RefSeq" id="WP_223791524.1">
    <property type="nucleotide sequence ID" value="NZ_JAIOUQ010000008.1"/>
</dbReference>
<dbReference type="InterPro" id="IPR003593">
    <property type="entry name" value="AAA+_ATPase"/>
</dbReference>
<evidence type="ECO:0000256" key="1">
    <source>
        <dbReference type="ARBA" id="ARBA00022448"/>
    </source>
</evidence>
<dbReference type="InterPro" id="IPR017911">
    <property type="entry name" value="MacB-like_ATP-bd"/>
</dbReference>
<dbReference type="SUPFAM" id="SSF52540">
    <property type="entry name" value="P-loop containing nucleoside triphosphate hydrolases"/>
    <property type="match status" value="1"/>
</dbReference>
<dbReference type="GO" id="GO:0016887">
    <property type="term" value="F:ATP hydrolysis activity"/>
    <property type="evidence" value="ECO:0007669"/>
    <property type="project" value="InterPro"/>
</dbReference>
<evidence type="ECO:0000259" key="4">
    <source>
        <dbReference type="PROSITE" id="PS50893"/>
    </source>
</evidence>
<gene>
    <name evidence="5" type="ORF">K8N75_07745</name>
</gene>
<protein>
    <submittedName>
        <fullName evidence="5">ABC transporter ATP-binding protein</fullName>
    </submittedName>
</protein>
<dbReference type="GO" id="GO:0098796">
    <property type="term" value="C:membrane protein complex"/>
    <property type="evidence" value="ECO:0007669"/>
    <property type="project" value="UniProtKB-ARBA"/>
</dbReference>
<dbReference type="CDD" id="cd03255">
    <property type="entry name" value="ABC_MJ0796_LolCDE_FtsE"/>
    <property type="match status" value="1"/>
</dbReference>
<evidence type="ECO:0000256" key="2">
    <source>
        <dbReference type="ARBA" id="ARBA00022741"/>
    </source>
</evidence>
<dbReference type="Gene3D" id="3.40.50.300">
    <property type="entry name" value="P-loop containing nucleotide triphosphate hydrolases"/>
    <property type="match status" value="1"/>
</dbReference>
<feature type="domain" description="ABC transporter" evidence="4">
    <location>
        <begin position="8"/>
        <end position="227"/>
    </location>
</feature>
<dbReference type="PANTHER" id="PTHR24220">
    <property type="entry name" value="IMPORT ATP-BINDING PROTEIN"/>
    <property type="match status" value="1"/>
</dbReference>
<dbReference type="GO" id="GO:0005524">
    <property type="term" value="F:ATP binding"/>
    <property type="evidence" value="ECO:0007669"/>
    <property type="project" value="UniProtKB-KW"/>
</dbReference>
<keyword evidence="1" id="KW-0813">Transport</keyword>
<dbReference type="InterPro" id="IPR003439">
    <property type="entry name" value="ABC_transporter-like_ATP-bd"/>
</dbReference>
<dbReference type="GO" id="GO:0022857">
    <property type="term" value="F:transmembrane transporter activity"/>
    <property type="evidence" value="ECO:0007669"/>
    <property type="project" value="TreeGrafter"/>
</dbReference>
<dbReference type="EMBL" id="JAIOUQ010000008">
    <property type="protein sequence ID" value="MBZ2165929.1"/>
    <property type="molecule type" value="Genomic_DNA"/>
</dbReference>
<evidence type="ECO:0000313" key="6">
    <source>
        <dbReference type="Proteomes" id="UP000825933"/>
    </source>
</evidence>
<comment type="caution">
    <text evidence="5">The sequence shown here is derived from an EMBL/GenBank/DDBJ whole genome shotgun (WGS) entry which is preliminary data.</text>
</comment>
<sequence length="227" mass="25151">MNKNENIIEIRDLKKSYDNGKIKALNGMNLKVKKGEFISIMGPSGSGKSSLLNMIGGLDMADEGTINVAGIDMMRTKNLNEFRSKEIGFVFQMHNLIPNLTVVENVEIPMYETNTNSKDMRKRALDILKSVGLEDKVDQKPTKLSGGQRQRVAIARALVNHPSIILADEPTGSLDSKTGEVILDLLKDLHKKENVTLVMVTHEPYVGNMAERIITVLDGKCLTDNKT</sequence>
<keyword evidence="2" id="KW-0547">Nucleotide-binding</keyword>
<dbReference type="InterPro" id="IPR027417">
    <property type="entry name" value="P-loop_NTPase"/>
</dbReference>
<dbReference type="Proteomes" id="UP000825933">
    <property type="component" value="Unassembled WGS sequence"/>
</dbReference>
<dbReference type="SMART" id="SM00382">
    <property type="entry name" value="AAA"/>
    <property type="match status" value="1"/>
</dbReference>
<dbReference type="Pfam" id="PF00005">
    <property type="entry name" value="ABC_tran"/>
    <property type="match status" value="1"/>
</dbReference>
<name>A0A8T5UYX2_9EURY</name>